<evidence type="ECO:0000256" key="9">
    <source>
        <dbReference type="SAM" id="MobiDB-lite"/>
    </source>
</evidence>
<evidence type="ECO:0000256" key="6">
    <source>
        <dbReference type="ARBA" id="ARBA00023136"/>
    </source>
</evidence>
<dbReference type="PANTHER" id="PTHR37820:SF1">
    <property type="entry name" value="CELL DIVISION PROTEIN FTSQ"/>
    <property type="match status" value="1"/>
</dbReference>
<keyword evidence="7 8" id="KW-0131">Cell cycle</keyword>
<evidence type="ECO:0000313" key="11">
    <source>
        <dbReference type="EMBL" id="GGX95757.1"/>
    </source>
</evidence>
<comment type="function">
    <text evidence="8">Essential cell division protein.</text>
</comment>
<dbReference type="Pfam" id="PF03799">
    <property type="entry name" value="FtsQ_DivIB_C"/>
    <property type="match status" value="1"/>
</dbReference>
<evidence type="ECO:0000256" key="5">
    <source>
        <dbReference type="ARBA" id="ARBA00022989"/>
    </source>
</evidence>
<evidence type="ECO:0000256" key="7">
    <source>
        <dbReference type="ARBA" id="ARBA00023306"/>
    </source>
</evidence>
<evidence type="ECO:0000256" key="2">
    <source>
        <dbReference type="ARBA" id="ARBA00022475"/>
    </source>
</evidence>
<feature type="region of interest" description="Disordered" evidence="9">
    <location>
        <begin position="1"/>
        <end position="47"/>
    </location>
</feature>
<comment type="subcellular location">
    <subcellularLocation>
        <location evidence="8">Cell membrane</location>
        <topology evidence="8">Single-pass type II membrane protein</topology>
    </subcellularLocation>
    <subcellularLocation>
        <location evidence="1">Membrane</location>
    </subcellularLocation>
    <text evidence="8">Localizes to the division septum.</text>
</comment>
<dbReference type="Pfam" id="PF08478">
    <property type="entry name" value="POTRA_1"/>
    <property type="match status" value="1"/>
</dbReference>
<gene>
    <name evidence="8 11" type="primary">ftsQ</name>
    <name evidence="11" type="ORF">GCM10010324_47310</name>
</gene>
<dbReference type="InterPro" id="IPR034746">
    <property type="entry name" value="POTRA"/>
</dbReference>
<protein>
    <recommendedName>
        <fullName evidence="8">Cell division protein FtsQ</fullName>
    </recommendedName>
</protein>
<comment type="caution">
    <text evidence="11">The sequence shown here is derived from an EMBL/GenBank/DDBJ whole genome shotgun (WGS) entry which is preliminary data.</text>
</comment>
<keyword evidence="4 8" id="KW-0812">Transmembrane</keyword>
<evidence type="ECO:0000313" key="12">
    <source>
        <dbReference type="Proteomes" id="UP000659223"/>
    </source>
</evidence>
<evidence type="ECO:0000259" key="10">
    <source>
        <dbReference type="PROSITE" id="PS51779"/>
    </source>
</evidence>
<feature type="transmembrane region" description="Helical" evidence="8">
    <location>
        <begin position="56"/>
        <end position="75"/>
    </location>
</feature>
<organism evidence="11 12">
    <name type="scientific">Streptomyces hiroshimensis</name>
    <dbReference type="NCBI Taxonomy" id="66424"/>
    <lineage>
        <taxon>Bacteria</taxon>
        <taxon>Bacillati</taxon>
        <taxon>Actinomycetota</taxon>
        <taxon>Actinomycetes</taxon>
        <taxon>Kitasatosporales</taxon>
        <taxon>Streptomycetaceae</taxon>
        <taxon>Streptomyces</taxon>
    </lineage>
</organism>
<evidence type="ECO:0000256" key="4">
    <source>
        <dbReference type="ARBA" id="ARBA00022692"/>
    </source>
</evidence>
<dbReference type="EMBL" id="BMUT01000010">
    <property type="protein sequence ID" value="GGX95757.1"/>
    <property type="molecule type" value="Genomic_DNA"/>
</dbReference>
<dbReference type="RefSeq" id="WP_373300737.1">
    <property type="nucleotide sequence ID" value="NZ_BMUT01000010.1"/>
</dbReference>
<dbReference type="PANTHER" id="PTHR37820">
    <property type="entry name" value="CELL DIVISION PROTEIN DIVIB"/>
    <property type="match status" value="1"/>
</dbReference>
<evidence type="ECO:0000256" key="8">
    <source>
        <dbReference type="HAMAP-Rule" id="MF_00911"/>
    </source>
</evidence>
<dbReference type="InterPro" id="IPR005548">
    <property type="entry name" value="Cell_div_FtsQ/DivIB_C"/>
</dbReference>
<keyword evidence="5 8" id="KW-1133">Transmembrane helix</keyword>
<dbReference type="InterPro" id="IPR013685">
    <property type="entry name" value="POTRA_FtsQ_type"/>
</dbReference>
<dbReference type="PROSITE" id="PS51779">
    <property type="entry name" value="POTRA"/>
    <property type="match status" value="1"/>
</dbReference>
<dbReference type="Gene3D" id="3.10.20.310">
    <property type="entry name" value="membrane protein fhac"/>
    <property type="match status" value="1"/>
</dbReference>
<keyword evidence="12" id="KW-1185">Reference proteome</keyword>
<keyword evidence="2 8" id="KW-1003">Cell membrane</keyword>
<dbReference type="HAMAP" id="MF_00911">
    <property type="entry name" value="FtsQ_subfam"/>
    <property type="match status" value="1"/>
</dbReference>
<dbReference type="InterPro" id="IPR050487">
    <property type="entry name" value="FtsQ_DivIB"/>
</dbReference>
<keyword evidence="6 8" id="KW-0472">Membrane</keyword>
<accession>A0ABQ2YXY6</accession>
<reference evidence="12" key="1">
    <citation type="journal article" date="2019" name="Int. J. Syst. Evol. Microbiol.">
        <title>The Global Catalogue of Microorganisms (GCM) 10K type strain sequencing project: providing services to taxonomists for standard genome sequencing and annotation.</title>
        <authorList>
            <consortium name="The Broad Institute Genomics Platform"/>
            <consortium name="The Broad Institute Genome Sequencing Center for Infectious Disease"/>
            <person name="Wu L."/>
            <person name="Ma J."/>
        </authorList>
    </citation>
    <scope>NUCLEOTIDE SEQUENCE [LARGE SCALE GENOMIC DNA]</scope>
    <source>
        <strain evidence="12">JCM 4586</strain>
    </source>
</reference>
<sequence length="288" mass="30406">MAGPTTARRGGAKSSKSVRPRSGTPSRPARKPAGRPPGRGPRRGSLRSRLPRGRRLVLWAVAAVLAGGAAGWALYGSTWLRATRVEVSGTRVLTPDEVRAAADVRLGGPLVSVDTGAIEERLRAALPRIESVRVERSWPHTVGLKVVERQPKAIVQDAAKGGKFIEIDGEGVRFATVDQAPGGVPRLTVEPSEGAAASLRRFGAERLEREGVRVAEALPEAVRADTRAIRVRSYDSITLELTGDRTVVWGSGERGEAKARALTALLKAARGADRFDVSAPSAPAASGS</sequence>
<dbReference type="InterPro" id="IPR026579">
    <property type="entry name" value="FtsQ"/>
</dbReference>
<evidence type="ECO:0000256" key="3">
    <source>
        <dbReference type="ARBA" id="ARBA00022618"/>
    </source>
</evidence>
<proteinExistence type="inferred from homology"/>
<keyword evidence="3 8" id="KW-0132">Cell division</keyword>
<comment type="similarity">
    <text evidence="8">Belongs to the FtsQ/DivIB family. FtsQ subfamily.</text>
</comment>
<evidence type="ECO:0000256" key="1">
    <source>
        <dbReference type="ARBA" id="ARBA00004370"/>
    </source>
</evidence>
<name>A0ABQ2YXY6_9ACTN</name>
<feature type="domain" description="POTRA" evidence="10">
    <location>
        <begin position="80"/>
        <end position="149"/>
    </location>
</feature>
<dbReference type="Proteomes" id="UP000659223">
    <property type="component" value="Unassembled WGS sequence"/>
</dbReference>
<dbReference type="GO" id="GO:0051301">
    <property type="term" value="P:cell division"/>
    <property type="evidence" value="ECO:0007669"/>
    <property type="project" value="UniProtKB-KW"/>
</dbReference>